<evidence type="ECO:0000313" key="6">
    <source>
        <dbReference type="EMBL" id="KNC24600.1"/>
    </source>
</evidence>
<evidence type="ECO:0000259" key="5">
    <source>
        <dbReference type="PROSITE" id="PS50279"/>
    </source>
</evidence>
<keyword evidence="2" id="KW-0722">Serine protease inhibitor</keyword>
<keyword evidence="4" id="KW-0732">Signal</keyword>
<evidence type="ECO:0000256" key="4">
    <source>
        <dbReference type="SAM" id="SignalP"/>
    </source>
</evidence>
<dbReference type="InterPro" id="IPR050098">
    <property type="entry name" value="TFPI/VKTCI-like"/>
</dbReference>
<name>A0A0L0BX66_LUCCU</name>
<evidence type="ECO:0000313" key="7">
    <source>
        <dbReference type="Proteomes" id="UP000037069"/>
    </source>
</evidence>
<accession>A0A0L0BX66</accession>
<dbReference type="GO" id="GO:0004867">
    <property type="term" value="F:serine-type endopeptidase inhibitor activity"/>
    <property type="evidence" value="ECO:0007669"/>
    <property type="project" value="UniProtKB-KW"/>
</dbReference>
<comment type="caution">
    <text evidence="6">The sequence shown here is derived from an EMBL/GenBank/DDBJ whole genome shotgun (WGS) entry which is preliminary data.</text>
</comment>
<dbReference type="InterPro" id="IPR036880">
    <property type="entry name" value="Kunitz_BPTI_sf"/>
</dbReference>
<dbReference type="AlphaFoldDB" id="A0A0L0BX66"/>
<evidence type="ECO:0000256" key="2">
    <source>
        <dbReference type="ARBA" id="ARBA00022900"/>
    </source>
</evidence>
<organism evidence="6 7">
    <name type="scientific">Lucilia cuprina</name>
    <name type="common">Green bottle fly</name>
    <name type="synonym">Australian sheep blowfly</name>
    <dbReference type="NCBI Taxonomy" id="7375"/>
    <lineage>
        <taxon>Eukaryota</taxon>
        <taxon>Metazoa</taxon>
        <taxon>Ecdysozoa</taxon>
        <taxon>Arthropoda</taxon>
        <taxon>Hexapoda</taxon>
        <taxon>Insecta</taxon>
        <taxon>Pterygota</taxon>
        <taxon>Neoptera</taxon>
        <taxon>Endopterygota</taxon>
        <taxon>Diptera</taxon>
        <taxon>Brachycera</taxon>
        <taxon>Muscomorpha</taxon>
        <taxon>Oestroidea</taxon>
        <taxon>Calliphoridae</taxon>
        <taxon>Luciliinae</taxon>
        <taxon>Lucilia</taxon>
    </lineage>
</organism>
<keyword evidence="1" id="KW-0646">Protease inhibitor</keyword>
<gene>
    <name evidence="6" type="ORF">FF38_09645</name>
</gene>
<dbReference type="PRINTS" id="PR00759">
    <property type="entry name" value="BASICPTASE"/>
</dbReference>
<dbReference type="PANTHER" id="PTHR10083:SF374">
    <property type="entry name" value="BPTI_KUNITZ INHIBITOR DOMAIN-CONTAINING PROTEIN"/>
    <property type="match status" value="1"/>
</dbReference>
<protein>
    <recommendedName>
        <fullName evidence="5">BPTI/Kunitz inhibitor domain-containing protein</fullName>
    </recommendedName>
</protein>
<dbReference type="SMART" id="SM00131">
    <property type="entry name" value="KU"/>
    <property type="match status" value="2"/>
</dbReference>
<dbReference type="PROSITE" id="PS00280">
    <property type="entry name" value="BPTI_KUNITZ_1"/>
    <property type="match status" value="1"/>
</dbReference>
<dbReference type="Pfam" id="PF00014">
    <property type="entry name" value="Kunitz_BPTI"/>
    <property type="match status" value="2"/>
</dbReference>
<dbReference type="PROSITE" id="PS50279">
    <property type="entry name" value="BPTI_KUNITZ_2"/>
    <property type="match status" value="1"/>
</dbReference>
<keyword evidence="7" id="KW-1185">Reference proteome</keyword>
<dbReference type="EMBL" id="JRES01001205">
    <property type="protein sequence ID" value="KNC24600.1"/>
    <property type="molecule type" value="Genomic_DNA"/>
</dbReference>
<proteinExistence type="predicted"/>
<dbReference type="GO" id="GO:0005615">
    <property type="term" value="C:extracellular space"/>
    <property type="evidence" value="ECO:0007669"/>
    <property type="project" value="TreeGrafter"/>
</dbReference>
<dbReference type="Gene3D" id="4.10.410.10">
    <property type="entry name" value="Pancreatic trypsin inhibitor Kunitz domain"/>
    <property type="match status" value="2"/>
</dbReference>
<dbReference type="InterPro" id="IPR020901">
    <property type="entry name" value="Prtase_inh_Kunz-CS"/>
</dbReference>
<keyword evidence="3" id="KW-1015">Disulfide bond</keyword>
<dbReference type="InterPro" id="IPR002223">
    <property type="entry name" value="Kunitz_BPTI"/>
</dbReference>
<dbReference type="PANTHER" id="PTHR10083">
    <property type="entry name" value="KUNITZ-TYPE PROTEASE INHIBITOR-RELATED"/>
    <property type="match status" value="1"/>
</dbReference>
<feature type="domain" description="BPTI/Kunitz inhibitor" evidence="5">
    <location>
        <begin position="70"/>
        <end position="122"/>
    </location>
</feature>
<evidence type="ECO:0000256" key="3">
    <source>
        <dbReference type="ARBA" id="ARBA00023157"/>
    </source>
</evidence>
<feature type="signal peptide" evidence="4">
    <location>
        <begin position="1"/>
        <end position="22"/>
    </location>
</feature>
<dbReference type="SUPFAM" id="SSF57362">
    <property type="entry name" value="BPTI-like"/>
    <property type="match status" value="2"/>
</dbReference>
<evidence type="ECO:0000256" key="1">
    <source>
        <dbReference type="ARBA" id="ARBA00022690"/>
    </source>
</evidence>
<reference evidence="6 7" key="1">
    <citation type="journal article" date="2015" name="Nat. Commun.">
        <title>Lucilia cuprina genome unlocks parasitic fly biology to underpin future interventions.</title>
        <authorList>
            <person name="Anstead C.A."/>
            <person name="Korhonen P.K."/>
            <person name="Young N.D."/>
            <person name="Hall R.S."/>
            <person name="Jex A.R."/>
            <person name="Murali S.C."/>
            <person name="Hughes D.S."/>
            <person name="Lee S.F."/>
            <person name="Perry T."/>
            <person name="Stroehlein A.J."/>
            <person name="Ansell B.R."/>
            <person name="Breugelmans B."/>
            <person name="Hofmann A."/>
            <person name="Qu J."/>
            <person name="Dugan S."/>
            <person name="Lee S.L."/>
            <person name="Chao H."/>
            <person name="Dinh H."/>
            <person name="Han Y."/>
            <person name="Doddapaneni H.V."/>
            <person name="Worley K.C."/>
            <person name="Muzny D.M."/>
            <person name="Ioannidis P."/>
            <person name="Waterhouse R.M."/>
            <person name="Zdobnov E.M."/>
            <person name="James P.J."/>
            <person name="Bagnall N.H."/>
            <person name="Kotze A.C."/>
            <person name="Gibbs R.A."/>
            <person name="Richards S."/>
            <person name="Batterham P."/>
            <person name="Gasser R.B."/>
        </authorList>
    </citation>
    <scope>NUCLEOTIDE SEQUENCE [LARGE SCALE GENOMIC DNA]</scope>
    <source>
        <strain evidence="6 7">LS</strain>
        <tissue evidence="6">Full body</tissue>
    </source>
</reference>
<feature type="chain" id="PRO_5005535414" description="BPTI/Kunitz inhibitor domain-containing protein" evidence="4">
    <location>
        <begin position="23"/>
        <end position="141"/>
    </location>
</feature>
<dbReference type="Proteomes" id="UP000037069">
    <property type="component" value="Unassembled WGS sequence"/>
</dbReference>
<sequence length="141" mass="16267">MKINNMNLHIFVFSLVFLLTLALEDFISEICYEEPLLSPKECFGNFTTWSYMNKTNTCEKFIYTGCMDSCFEEPFVTSSECSGSFKAWSYIAKTNSCKEFTYTGCLGNDNRYTSEQECKGMCVVSPNTEDDEEHEGIMFYM</sequence>